<gene>
    <name evidence="3" type="ORF">L2A60_18235</name>
</gene>
<evidence type="ECO:0000313" key="3">
    <source>
        <dbReference type="EMBL" id="MCF3948605.1"/>
    </source>
</evidence>
<feature type="coiled-coil region" evidence="1">
    <location>
        <begin position="19"/>
        <end position="53"/>
    </location>
</feature>
<comment type="caution">
    <text evidence="3">The sequence shown here is derived from an EMBL/GenBank/DDBJ whole genome shotgun (WGS) entry which is preliminary data.</text>
</comment>
<name>A0ABS9E2I0_9PROT</name>
<keyword evidence="4" id="KW-1185">Reference proteome</keyword>
<evidence type="ECO:0000313" key="4">
    <source>
        <dbReference type="Proteomes" id="UP001521209"/>
    </source>
</evidence>
<evidence type="ECO:0000256" key="2">
    <source>
        <dbReference type="SAM" id="Phobius"/>
    </source>
</evidence>
<keyword evidence="2" id="KW-1133">Transmembrane helix</keyword>
<dbReference type="EMBL" id="JAKGBZ010000063">
    <property type="protein sequence ID" value="MCF3948605.1"/>
    <property type="molecule type" value="Genomic_DNA"/>
</dbReference>
<organism evidence="3 4">
    <name type="scientific">Acidiphilium iwatense</name>
    <dbReference type="NCBI Taxonomy" id="768198"/>
    <lineage>
        <taxon>Bacteria</taxon>
        <taxon>Pseudomonadati</taxon>
        <taxon>Pseudomonadota</taxon>
        <taxon>Alphaproteobacteria</taxon>
        <taxon>Acetobacterales</taxon>
        <taxon>Acidocellaceae</taxon>
        <taxon>Acidiphilium</taxon>
    </lineage>
</organism>
<evidence type="ECO:0000256" key="1">
    <source>
        <dbReference type="SAM" id="Coils"/>
    </source>
</evidence>
<dbReference type="RefSeq" id="WP_235705913.1">
    <property type="nucleotide sequence ID" value="NZ_JAKGBZ010000063.1"/>
</dbReference>
<keyword evidence="1" id="KW-0175">Coiled coil</keyword>
<feature type="transmembrane region" description="Helical" evidence="2">
    <location>
        <begin position="113"/>
        <end position="138"/>
    </location>
</feature>
<sequence length="201" mass="21559">MSEAEDRLYGLMEIAERQQAAVQVALDGLTAERAALERERRELARGVAALAQDTREAVHSAVAESLAGAASKGVEAVGKATEPLLDKLADVTAGAGEAEVALQRVVQWASWRLLGWIMALIAALVLFGWLSSTALVWWDSGRINTLQDQIATLQANHRAWVKAGMLGALSTCGPHARPCVRVDESAGAFGKHADYRVIRGY</sequence>
<keyword evidence="2" id="KW-0472">Membrane</keyword>
<dbReference type="Proteomes" id="UP001521209">
    <property type="component" value="Unassembled WGS sequence"/>
</dbReference>
<keyword evidence="2" id="KW-0812">Transmembrane</keyword>
<accession>A0ABS9E2I0</accession>
<protein>
    <recommendedName>
        <fullName evidence="5">Mobilization protein</fullName>
    </recommendedName>
</protein>
<reference evidence="3 4" key="1">
    <citation type="submission" date="2022-01" db="EMBL/GenBank/DDBJ databases">
        <authorList>
            <person name="Won M."/>
            <person name="Kim S.-J."/>
            <person name="Kwon S.-W."/>
        </authorList>
    </citation>
    <scope>NUCLEOTIDE SEQUENCE [LARGE SCALE GENOMIC DNA]</scope>
    <source>
        <strain evidence="3 4">KCTC 23505</strain>
    </source>
</reference>
<proteinExistence type="predicted"/>
<evidence type="ECO:0008006" key="5">
    <source>
        <dbReference type="Google" id="ProtNLM"/>
    </source>
</evidence>